<feature type="compositionally biased region" description="Polar residues" evidence="2">
    <location>
        <begin position="41"/>
        <end position="50"/>
    </location>
</feature>
<organism evidence="3 4">
    <name type="scientific">Neolentinus lepideus HHB14362 ss-1</name>
    <dbReference type="NCBI Taxonomy" id="1314782"/>
    <lineage>
        <taxon>Eukaryota</taxon>
        <taxon>Fungi</taxon>
        <taxon>Dikarya</taxon>
        <taxon>Basidiomycota</taxon>
        <taxon>Agaricomycotina</taxon>
        <taxon>Agaricomycetes</taxon>
        <taxon>Gloeophyllales</taxon>
        <taxon>Gloeophyllaceae</taxon>
        <taxon>Neolentinus</taxon>
    </lineage>
</organism>
<keyword evidence="1" id="KW-0175">Coiled coil</keyword>
<feature type="compositionally biased region" description="Low complexity" evidence="2">
    <location>
        <begin position="243"/>
        <end position="255"/>
    </location>
</feature>
<feature type="region of interest" description="Disordered" evidence="2">
    <location>
        <begin position="1"/>
        <end position="138"/>
    </location>
</feature>
<evidence type="ECO:0000256" key="2">
    <source>
        <dbReference type="SAM" id="MobiDB-lite"/>
    </source>
</evidence>
<protein>
    <recommendedName>
        <fullName evidence="5">Mitotic checkpoint regulator, MAD2B-interacting-domain-containing protein</fullName>
    </recommendedName>
</protein>
<evidence type="ECO:0000313" key="3">
    <source>
        <dbReference type="EMBL" id="KZT26371.1"/>
    </source>
</evidence>
<feature type="region of interest" description="Disordered" evidence="2">
    <location>
        <begin position="267"/>
        <end position="286"/>
    </location>
</feature>
<evidence type="ECO:0000313" key="4">
    <source>
        <dbReference type="Proteomes" id="UP000076761"/>
    </source>
</evidence>
<keyword evidence="4" id="KW-1185">Reference proteome</keyword>
<dbReference type="STRING" id="1314782.A0A165TA54"/>
<feature type="region of interest" description="Disordered" evidence="2">
    <location>
        <begin position="150"/>
        <end position="193"/>
    </location>
</feature>
<proteinExistence type="predicted"/>
<reference evidence="3 4" key="1">
    <citation type="journal article" date="2016" name="Mol. Biol. Evol.">
        <title>Comparative Genomics of Early-Diverging Mushroom-Forming Fungi Provides Insights into the Origins of Lignocellulose Decay Capabilities.</title>
        <authorList>
            <person name="Nagy L.G."/>
            <person name="Riley R."/>
            <person name="Tritt A."/>
            <person name="Adam C."/>
            <person name="Daum C."/>
            <person name="Floudas D."/>
            <person name="Sun H."/>
            <person name="Yadav J.S."/>
            <person name="Pangilinan J."/>
            <person name="Larsson K.H."/>
            <person name="Matsuura K."/>
            <person name="Barry K."/>
            <person name="Labutti K."/>
            <person name="Kuo R."/>
            <person name="Ohm R.A."/>
            <person name="Bhattacharya S.S."/>
            <person name="Shirouzu T."/>
            <person name="Yoshinaga Y."/>
            <person name="Martin F.M."/>
            <person name="Grigoriev I.V."/>
            <person name="Hibbett D.S."/>
        </authorList>
    </citation>
    <scope>NUCLEOTIDE SEQUENCE [LARGE SCALE GENOMIC DNA]</scope>
    <source>
        <strain evidence="3 4">HHB14362 ss-1</strain>
    </source>
</reference>
<dbReference type="PANTHER" id="PTHR13621:SF2">
    <property type="entry name" value="PROLINE-RICH PROTEIN PRCC"/>
    <property type="match status" value="1"/>
</dbReference>
<feature type="region of interest" description="Disordered" evidence="2">
    <location>
        <begin position="346"/>
        <end position="375"/>
    </location>
</feature>
<dbReference type="EMBL" id="KV425567">
    <property type="protein sequence ID" value="KZT26371.1"/>
    <property type="molecule type" value="Genomic_DNA"/>
</dbReference>
<evidence type="ECO:0000256" key="1">
    <source>
        <dbReference type="SAM" id="Coils"/>
    </source>
</evidence>
<accession>A0A165TA54</accession>
<dbReference type="GO" id="GO:0005634">
    <property type="term" value="C:nucleus"/>
    <property type="evidence" value="ECO:0007669"/>
    <property type="project" value="TreeGrafter"/>
</dbReference>
<feature type="compositionally biased region" description="Low complexity" evidence="2">
    <location>
        <begin position="24"/>
        <end position="40"/>
    </location>
</feature>
<dbReference type="PANTHER" id="PTHR13621">
    <property type="entry name" value="PROLINE-RICH PROTEIN PRCC"/>
    <property type="match status" value="1"/>
</dbReference>
<feature type="compositionally biased region" description="Low complexity" evidence="2">
    <location>
        <begin position="165"/>
        <end position="175"/>
    </location>
</feature>
<feature type="compositionally biased region" description="Basic and acidic residues" evidence="2">
    <location>
        <begin position="92"/>
        <end position="101"/>
    </location>
</feature>
<feature type="coiled-coil region" evidence="1">
    <location>
        <begin position="396"/>
        <end position="423"/>
    </location>
</feature>
<dbReference type="OrthoDB" id="2555634at2759"/>
<feature type="compositionally biased region" description="Acidic residues" evidence="2">
    <location>
        <begin position="150"/>
        <end position="163"/>
    </location>
</feature>
<feature type="compositionally biased region" description="Basic and acidic residues" evidence="2">
    <location>
        <begin position="346"/>
        <end position="360"/>
    </location>
</feature>
<dbReference type="Pfam" id="PF10253">
    <property type="entry name" value="PRCC"/>
    <property type="match status" value="1"/>
</dbReference>
<name>A0A165TA54_9AGAM</name>
<dbReference type="AlphaFoldDB" id="A0A165TA54"/>
<dbReference type="InterPro" id="IPR018800">
    <property type="entry name" value="PRCC"/>
</dbReference>
<sequence length="430" mass="46219">MLGVEDYGSDNDSEQEVTRQSRRSTSTAVSKSQSSQPSKTNLSHPPSGNATAPKAAGAGLSLPPPKSKPGQKKKKITIDLPSLEDEGDNEDDKPAAKKPRLESGAGKSSLLSMLPAPKRKAPLPPPKERVLGGGQGLGLMFKTHGPVVESTEDDTYGVEDEGDWSSSKPPISSVSFLPPSLQKGKANISTEGPPKTTAKVILKAAPAADFFSLGMTMFFGALSHYSLFRIGSSLGPSLADTASPVPSDSGSSSSSALPILPTGVSSAPKVDDFIPPEPTPTDPYPGYYQTSTGQWAAYDVDYYKKFYDKWKADYDKHVRALEKGQVKGFEGFEEDQAEEVDAQAEMERAKKDIQEREERKKLTHGAEGAPVAPKMNIKGAALGGRARSRHQLSTLLTEAYTNRETLEEKLAQGRRNRKEAGMKYVCMDGQ</sequence>
<feature type="region of interest" description="Disordered" evidence="2">
    <location>
        <begin position="239"/>
        <end position="261"/>
    </location>
</feature>
<gene>
    <name evidence="3" type="ORF">NEOLEDRAFT_1177774</name>
</gene>
<dbReference type="InParanoid" id="A0A165TA54"/>
<dbReference type="Proteomes" id="UP000076761">
    <property type="component" value="Unassembled WGS sequence"/>
</dbReference>
<evidence type="ECO:0008006" key="5">
    <source>
        <dbReference type="Google" id="ProtNLM"/>
    </source>
</evidence>
<feature type="compositionally biased region" description="Acidic residues" evidence="2">
    <location>
        <begin position="82"/>
        <end position="91"/>
    </location>
</feature>